<comment type="caution">
    <text evidence="2">The sequence shown here is derived from an EMBL/GenBank/DDBJ whole genome shotgun (WGS) entry which is preliminary data.</text>
</comment>
<gene>
    <name evidence="2" type="ORF">H9751_04765</name>
</gene>
<keyword evidence="1" id="KW-0472">Membrane</keyword>
<evidence type="ECO:0000256" key="1">
    <source>
        <dbReference type="SAM" id="Phobius"/>
    </source>
</evidence>
<name>A0A9D2QE17_9CORY</name>
<organism evidence="2 3">
    <name type="scientific">Candidatus Corynebacterium faecigallinarum</name>
    <dbReference type="NCBI Taxonomy" id="2838528"/>
    <lineage>
        <taxon>Bacteria</taxon>
        <taxon>Bacillati</taxon>
        <taxon>Actinomycetota</taxon>
        <taxon>Actinomycetes</taxon>
        <taxon>Mycobacteriales</taxon>
        <taxon>Corynebacteriaceae</taxon>
        <taxon>Corynebacterium</taxon>
    </lineage>
</organism>
<accession>A0A9D2QE17</accession>
<sequence length="99" mass="10629">MQESTGATVRQVETGRPWGRRWNWLIGKPDGPGVGLRFVTAAVLIFNGVLAVLRLTSVLGTTDDALGYVFTIAGVCLLPFGALFAWSAYRLQRESSGGS</sequence>
<protein>
    <submittedName>
        <fullName evidence="2">Uncharacterized protein</fullName>
    </submittedName>
</protein>
<feature type="transmembrane region" description="Helical" evidence="1">
    <location>
        <begin position="65"/>
        <end position="89"/>
    </location>
</feature>
<keyword evidence="1" id="KW-1133">Transmembrane helix</keyword>
<feature type="transmembrane region" description="Helical" evidence="1">
    <location>
        <begin position="34"/>
        <end position="53"/>
    </location>
</feature>
<dbReference type="EMBL" id="DWVP01000010">
    <property type="protein sequence ID" value="HJC84850.1"/>
    <property type="molecule type" value="Genomic_DNA"/>
</dbReference>
<dbReference type="Proteomes" id="UP000823858">
    <property type="component" value="Unassembled WGS sequence"/>
</dbReference>
<evidence type="ECO:0000313" key="2">
    <source>
        <dbReference type="EMBL" id="HJC84850.1"/>
    </source>
</evidence>
<evidence type="ECO:0000313" key="3">
    <source>
        <dbReference type="Proteomes" id="UP000823858"/>
    </source>
</evidence>
<reference evidence="2" key="1">
    <citation type="journal article" date="2021" name="PeerJ">
        <title>Extensive microbial diversity within the chicken gut microbiome revealed by metagenomics and culture.</title>
        <authorList>
            <person name="Gilroy R."/>
            <person name="Ravi A."/>
            <person name="Getino M."/>
            <person name="Pursley I."/>
            <person name="Horton D.L."/>
            <person name="Alikhan N.F."/>
            <person name="Baker D."/>
            <person name="Gharbi K."/>
            <person name="Hall N."/>
            <person name="Watson M."/>
            <person name="Adriaenssens E.M."/>
            <person name="Foster-Nyarko E."/>
            <person name="Jarju S."/>
            <person name="Secka A."/>
            <person name="Antonio M."/>
            <person name="Oren A."/>
            <person name="Chaudhuri R.R."/>
            <person name="La Ragione R."/>
            <person name="Hildebrand F."/>
            <person name="Pallen M.J."/>
        </authorList>
    </citation>
    <scope>NUCLEOTIDE SEQUENCE</scope>
    <source>
        <strain evidence="2">ChiHjej13B12-4958</strain>
    </source>
</reference>
<reference evidence="2" key="2">
    <citation type="submission" date="2021-04" db="EMBL/GenBank/DDBJ databases">
        <authorList>
            <person name="Gilroy R."/>
        </authorList>
    </citation>
    <scope>NUCLEOTIDE SEQUENCE</scope>
    <source>
        <strain evidence="2">ChiHjej13B12-4958</strain>
    </source>
</reference>
<proteinExistence type="predicted"/>
<keyword evidence="1" id="KW-0812">Transmembrane</keyword>
<dbReference type="AlphaFoldDB" id="A0A9D2QE17"/>